<dbReference type="AlphaFoldDB" id="A0A9E2BI23"/>
<gene>
    <name evidence="7" type="ORF">DDT42_01816</name>
</gene>
<evidence type="ECO:0000256" key="3">
    <source>
        <dbReference type="ARBA" id="ARBA00022723"/>
    </source>
</evidence>
<dbReference type="NCBIfam" id="TIGR04085">
    <property type="entry name" value="rSAM_more_4Fe4S"/>
    <property type="match status" value="1"/>
</dbReference>
<evidence type="ECO:0000256" key="5">
    <source>
        <dbReference type="ARBA" id="ARBA00023014"/>
    </source>
</evidence>
<dbReference type="SFLD" id="SFLDS00029">
    <property type="entry name" value="Radical_SAM"/>
    <property type="match status" value="1"/>
</dbReference>
<evidence type="ECO:0000256" key="4">
    <source>
        <dbReference type="ARBA" id="ARBA00023004"/>
    </source>
</evidence>
<name>A0A9E2BI23_PSYF1</name>
<dbReference type="SFLD" id="SFLDG01384">
    <property type="entry name" value="thioether_bond_formation_requi"/>
    <property type="match status" value="1"/>
</dbReference>
<dbReference type="InterPro" id="IPR013785">
    <property type="entry name" value="Aldolase_TIM"/>
</dbReference>
<comment type="cofactor">
    <cofactor evidence="1">
        <name>[4Fe-4S] cluster</name>
        <dbReference type="ChEBI" id="CHEBI:49883"/>
    </cofactor>
</comment>
<dbReference type="GO" id="GO:0016491">
    <property type="term" value="F:oxidoreductase activity"/>
    <property type="evidence" value="ECO:0007669"/>
    <property type="project" value="UniProtKB-KW"/>
</dbReference>
<dbReference type="Gene3D" id="3.20.20.70">
    <property type="entry name" value="Aldolase class I"/>
    <property type="match status" value="1"/>
</dbReference>
<dbReference type="PANTHER" id="PTHR43273">
    <property type="entry name" value="ANAEROBIC SULFATASE-MATURATING ENZYME HOMOLOG ASLB-RELATED"/>
    <property type="match status" value="1"/>
</dbReference>
<reference evidence="7 8" key="1">
    <citation type="journal article" date="2021" name="bioRxiv">
        <title>Unique metabolic strategies in Hadean analogues reveal hints for primordial physiology.</title>
        <authorList>
            <person name="Nobu M.K."/>
            <person name="Nakai R."/>
            <person name="Tamazawa S."/>
            <person name="Mori H."/>
            <person name="Toyoda A."/>
            <person name="Ijiri A."/>
            <person name="Suzuki S."/>
            <person name="Kurokawa K."/>
            <person name="Kamagata Y."/>
            <person name="Tamaki H."/>
        </authorList>
    </citation>
    <scope>NUCLEOTIDE SEQUENCE [LARGE SCALE GENOMIC DNA]</scope>
    <source>
        <strain evidence="7">BS525</strain>
    </source>
</reference>
<dbReference type="InterPro" id="IPR058240">
    <property type="entry name" value="rSAM_sf"/>
</dbReference>
<dbReference type="EMBL" id="QLTW01000235">
    <property type="protein sequence ID" value="MBT9145938.1"/>
    <property type="molecule type" value="Genomic_DNA"/>
</dbReference>
<proteinExistence type="predicted"/>
<evidence type="ECO:0000313" key="8">
    <source>
        <dbReference type="Proteomes" id="UP000811545"/>
    </source>
</evidence>
<dbReference type="CDD" id="cd21124">
    <property type="entry name" value="SPASM_CteB-like"/>
    <property type="match status" value="1"/>
</dbReference>
<protein>
    <submittedName>
        <fullName evidence="7">Anaerobic sulfatase-maturating enzyme</fullName>
        <ecNumber evidence="7">1.8.98.-</ecNumber>
    </submittedName>
</protein>
<comment type="caution">
    <text evidence="7">The sequence shown here is derived from an EMBL/GenBank/DDBJ whole genome shotgun (WGS) entry which is preliminary data.</text>
</comment>
<dbReference type="Proteomes" id="UP000811545">
    <property type="component" value="Unassembled WGS sequence"/>
</dbReference>
<dbReference type="InterPro" id="IPR047602">
    <property type="entry name" value="SPASM_CteB-like"/>
</dbReference>
<keyword evidence="2" id="KW-0949">S-adenosyl-L-methionine</keyword>
<feature type="domain" description="4Fe4S-binding SPASM" evidence="6">
    <location>
        <begin position="341"/>
        <end position="401"/>
    </location>
</feature>
<keyword evidence="5" id="KW-0411">Iron-sulfur</keyword>
<evidence type="ECO:0000313" key="7">
    <source>
        <dbReference type="EMBL" id="MBT9145938.1"/>
    </source>
</evidence>
<dbReference type="InterPro" id="IPR023867">
    <property type="entry name" value="Sulphatase_maturase_rSAM"/>
</dbReference>
<evidence type="ECO:0000256" key="1">
    <source>
        <dbReference type="ARBA" id="ARBA00001966"/>
    </source>
</evidence>
<organism evidence="7 8">
    <name type="scientific">Psychracetigena formicireducens</name>
    <dbReference type="NCBI Taxonomy" id="2986056"/>
    <lineage>
        <taxon>Bacteria</taxon>
        <taxon>Bacillati</taxon>
        <taxon>Candidatus Lithacetigenota</taxon>
        <taxon>Candidatus Psychracetigena</taxon>
    </lineage>
</organism>
<dbReference type="CDD" id="cd01335">
    <property type="entry name" value="Radical_SAM"/>
    <property type="match status" value="1"/>
</dbReference>
<evidence type="ECO:0000259" key="6">
    <source>
        <dbReference type="Pfam" id="PF13186"/>
    </source>
</evidence>
<dbReference type="InterPro" id="IPR023885">
    <property type="entry name" value="4Fe4S-binding_SPASM_dom"/>
</dbReference>
<keyword evidence="3" id="KW-0479">Metal-binding</keyword>
<accession>A0A9E2BI23</accession>
<dbReference type="Pfam" id="PF13353">
    <property type="entry name" value="Fer4_12"/>
    <property type="match status" value="1"/>
</dbReference>
<evidence type="ECO:0000256" key="2">
    <source>
        <dbReference type="ARBA" id="ARBA00022691"/>
    </source>
</evidence>
<dbReference type="SFLD" id="SFLDG01067">
    <property type="entry name" value="SPASM/twitch_domain_containing"/>
    <property type="match status" value="1"/>
</dbReference>
<keyword evidence="7" id="KW-0560">Oxidoreductase</keyword>
<keyword evidence="4" id="KW-0408">Iron</keyword>
<dbReference type="PANTHER" id="PTHR43273:SF8">
    <property type="entry name" value="RADICAL SAM DOMAIN PROTEIN"/>
    <property type="match status" value="1"/>
</dbReference>
<dbReference type="InterPro" id="IPR007197">
    <property type="entry name" value="rSAM"/>
</dbReference>
<dbReference type="Pfam" id="PF13186">
    <property type="entry name" value="SPASM"/>
    <property type="match status" value="1"/>
</dbReference>
<dbReference type="SFLD" id="SFLDG01386">
    <property type="entry name" value="main_SPASM_domain-containing"/>
    <property type="match status" value="1"/>
</dbReference>
<dbReference type="SUPFAM" id="SSF102114">
    <property type="entry name" value="Radical SAM enzymes"/>
    <property type="match status" value="1"/>
</dbReference>
<dbReference type="EC" id="1.8.98.-" evidence="7"/>
<sequence length="449" mass="51143">MQKNSALKKGNGQVHLFRCANEFLALDVNSGTLLEISAEAFDLLKKVNQAGKVSLSETPQTLQEDFNELLTLYHDEALFSPPLEYSVEYPPHLQGMCLLIDGRCNLACSYCFIRNRTTYKQLSGMNFEVAHIAIDFLLQNSPYEELEVDFFGGEPLLNFPNLQSTVNYGNNRAQATGRKINFTLTTNAMMLTPPMQEFLIDNQIETVLSLDGSQETNDLNRVDPQGKGSFNTVSQNIKEYLSKNPPPFFIRGTYTSQTVHFADSVRYLFNEGFPVVSMEPVVGKNYGFALKEDDLPEIFKQYELLSQWYLEEKFKGRDITFFHFLLDPLRGPDLKRRTGGCGAGRDYLAISPEGNIYPCHQFVGENDFILGNLTEGLNNLLLRNRFISLDFSTKDKCLQCWARFYCSGGCHANHYFANGNIYQPDDLECTLLKKRLEWALWIKVKLKQS</sequence>